<dbReference type="EMBL" id="JBAHYK010000309">
    <property type="protein sequence ID" value="KAL0575386.1"/>
    <property type="molecule type" value="Genomic_DNA"/>
</dbReference>
<reference evidence="1 2" key="1">
    <citation type="submission" date="2024-02" db="EMBL/GenBank/DDBJ databases">
        <title>A draft genome for the cacao thread blight pathogen Marasmius crinis-equi.</title>
        <authorList>
            <person name="Cohen S.P."/>
            <person name="Baruah I.K."/>
            <person name="Amoako-Attah I."/>
            <person name="Bukari Y."/>
            <person name="Meinhardt L.W."/>
            <person name="Bailey B.A."/>
        </authorList>
    </citation>
    <scope>NUCLEOTIDE SEQUENCE [LARGE SCALE GENOMIC DNA]</scope>
    <source>
        <strain evidence="1 2">GH-76</strain>
    </source>
</reference>
<name>A0ABR3FJ35_9AGAR</name>
<organism evidence="1 2">
    <name type="scientific">Marasmius crinis-equi</name>
    <dbReference type="NCBI Taxonomy" id="585013"/>
    <lineage>
        <taxon>Eukaryota</taxon>
        <taxon>Fungi</taxon>
        <taxon>Dikarya</taxon>
        <taxon>Basidiomycota</taxon>
        <taxon>Agaricomycotina</taxon>
        <taxon>Agaricomycetes</taxon>
        <taxon>Agaricomycetidae</taxon>
        <taxon>Agaricales</taxon>
        <taxon>Marasmiineae</taxon>
        <taxon>Marasmiaceae</taxon>
        <taxon>Marasmius</taxon>
    </lineage>
</organism>
<accession>A0ABR3FJ35</accession>
<dbReference type="Proteomes" id="UP001465976">
    <property type="component" value="Unassembled WGS sequence"/>
</dbReference>
<comment type="caution">
    <text evidence="1">The sequence shown here is derived from an EMBL/GenBank/DDBJ whole genome shotgun (WGS) entry which is preliminary data.</text>
</comment>
<gene>
    <name evidence="1" type="ORF">V5O48_006579</name>
</gene>
<evidence type="ECO:0000313" key="1">
    <source>
        <dbReference type="EMBL" id="KAL0575386.1"/>
    </source>
</evidence>
<protein>
    <submittedName>
        <fullName evidence="1">Uncharacterized protein</fullName>
    </submittedName>
</protein>
<sequence>MATIMVVTELTLIVYQTPIAFAAAKTRDFGPLLDYYKYDLQTGILCTMQDIVQALMK</sequence>
<proteinExistence type="predicted"/>
<evidence type="ECO:0000313" key="2">
    <source>
        <dbReference type="Proteomes" id="UP001465976"/>
    </source>
</evidence>
<keyword evidence="2" id="KW-1185">Reference proteome</keyword>